<dbReference type="PANTHER" id="PTHR30255:SF2">
    <property type="entry name" value="SINGLE-STRANDED-DNA-SPECIFIC EXONUCLEASE RECJ"/>
    <property type="match status" value="1"/>
</dbReference>
<dbReference type="Proteomes" id="UP000317778">
    <property type="component" value="Unassembled WGS sequence"/>
</dbReference>
<comment type="caution">
    <text evidence="2">The sequence shown here is derived from an EMBL/GenBank/DDBJ whole genome shotgun (WGS) entry which is preliminary data.</text>
</comment>
<dbReference type="GO" id="GO:0004527">
    <property type="term" value="F:exonuclease activity"/>
    <property type="evidence" value="ECO:0007669"/>
    <property type="project" value="UniProtKB-KW"/>
</dbReference>
<gene>
    <name evidence="2" type="ORF">CEE36_01885</name>
</gene>
<dbReference type="InterPro" id="IPR051673">
    <property type="entry name" value="SSDNA_exonuclease_RecJ"/>
</dbReference>
<dbReference type="EMBL" id="NJBO01000002">
    <property type="protein sequence ID" value="TKJ43891.1"/>
    <property type="molecule type" value="Genomic_DNA"/>
</dbReference>
<sequence length="514" mass="58098">MKISNELLHYLSLKGITDPDDQRLFLLPRLTDHYDPFSMKGMRETVEGLRGAVKEHHKIFVWGHADLDGIASAAMFKFALEDLGAEKVGVRIPSREVEWFGLIPDELRELKASGVDLVVTVDIGVTNVAEAALARELGLGLIITDHHELIGKAPDTILINPKLPQSGYPWPQLAGAGVVLKLVCALYQYMVGMSVEELARLRPHYWMFAALGTISDRCPLLDENRLIVRVGLDHIRAGEWPSLEIWLEEMGFEAERLTVFDLYSRAISVFYAADPEEGVRILLSRDRGWLRARYAELKERAMKWQRGKQWMIEEAERSALHIGGMVISVSEEIGEAYLGTTTHALRERYNRPAIVLVPKGNLWHAECRGLEQTDLLWYLSQFESIFLTFGGHRKACGFTLRPENLEEFLRALEANPIQLPQSQDKEEIVFELGIEKDLKDWALLAPFGEGNCSPRLLARGVHIEEAGEGYRADGIPIYLPFALRPLPQPNGRFDMEYTVKADGTIRVLRLVPIN</sequence>
<protein>
    <recommendedName>
        <fullName evidence="1">DDH domain-containing protein</fullName>
    </recommendedName>
</protein>
<evidence type="ECO:0000313" key="2">
    <source>
        <dbReference type="EMBL" id="TKJ43891.1"/>
    </source>
</evidence>
<evidence type="ECO:0000259" key="1">
    <source>
        <dbReference type="Pfam" id="PF01368"/>
    </source>
</evidence>
<dbReference type="Gene3D" id="3.90.1640.30">
    <property type="match status" value="1"/>
</dbReference>
<organism evidence="2 3">
    <name type="scientific">candidate division TA06 bacterium B3_TA06</name>
    <dbReference type="NCBI Taxonomy" id="2012487"/>
    <lineage>
        <taxon>Bacteria</taxon>
        <taxon>Bacteria division TA06</taxon>
    </lineage>
</organism>
<evidence type="ECO:0000313" key="3">
    <source>
        <dbReference type="Proteomes" id="UP000317778"/>
    </source>
</evidence>
<reference evidence="2 3" key="1">
    <citation type="submission" date="2017-06" db="EMBL/GenBank/DDBJ databases">
        <title>Novel microbial phyla capable of carbon fixation and sulfur reduction in deep-sea sediments.</title>
        <authorList>
            <person name="Huang J."/>
            <person name="Baker B."/>
            <person name="Wang Y."/>
        </authorList>
    </citation>
    <scope>NUCLEOTIDE SEQUENCE [LARGE SCALE GENOMIC DNA]</scope>
    <source>
        <strain evidence="2">B3_TA06</strain>
    </source>
</reference>
<dbReference type="Gene3D" id="3.10.310.30">
    <property type="match status" value="1"/>
</dbReference>
<proteinExistence type="predicted"/>
<dbReference type="Pfam" id="PF01368">
    <property type="entry name" value="DHH"/>
    <property type="match status" value="1"/>
</dbReference>
<accession>A0A532V9Q0</accession>
<dbReference type="SUPFAM" id="SSF64182">
    <property type="entry name" value="DHH phosphoesterases"/>
    <property type="match status" value="1"/>
</dbReference>
<dbReference type="InterPro" id="IPR001667">
    <property type="entry name" value="DDH_dom"/>
</dbReference>
<dbReference type="InterPro" id="IPR038763">
    <property type="entry name" value="DHH_sf"/>
</dbReference>
<dbReference type="AlphaFoldDB" id="A0A532V9Q0"/>
<name>A0A532V9Q0_UNCT6</name>
<feature type="domain" description="DDH" evidence="1">
    <location>
        <begin position="58"/>
        <end position="190"/>
    </location>
</feature>
<dbReference type="PANTHER" id="PTHR30255">
    <property type="entry name" value="SINGLE-STRANDED-DNA-SPECIFIC EXONUCLEASE RECJ"/>
    <property type="match status" value="1"/>
</dbReference>